<accession>A0A2G9RAY0</accession>
<dbReference type="AlphaFoldDB" id="A0A2G9RAY0"/>
<dbReference type="EMBL" id="KV951006">
    <property type="protein sequence ID" value="PIO25058.1"/>
    <property type="molecule type" value="Genomic_DNA"/>
</dbReference>
<name>A0A2G9RAY0_AQUCT</name>
<gene>
    <name evidence="2" type="ORF">AB205_0042690</name>
</gene>
<evidence type="ECO:0000313" key="2">
    <source>
        <dbReference type="EMBL" id="PIO25058.1"/>
    </source>
</evidence>
<proteinExistence type="predicted"/>
<feature type="region of interest" description="Disordered" evidence="1">
    <location>
        <begin position="31"/>
        <end position="62"/>
    </location>
</feature>
<sequence>MNICLFVHMEYEPTKEPPEEDTVKENLEEIYMNVDKPKPITKTPDDAKEQEDSNSNPNNQEEILYSNIVFSNQPTRTLPMQPETEYAEIVK</sequence>
<dbReference type="OrthoDB" id="10414129at2759"/>
<dbReference type="Proteomes" id="UP000228934">
    <property type="component" value="Unassembled WGS sequence"/>
</dbReference>
<evidence type="ECO:0000313" key="3">
    <source>
        <dbReference type="Proteomes" id="UP000228934"/>
    </source>
</evidence>
<reference evidence="3" key="1">
    <citation type="journal article" date="2017" name="Nat. Commun.">
        <title>The North American bullfrog draft genome provides insight into hormonal regulation of long noncoding RNA.</title>
        <authorList>
            <person name="Hammond S.A."/>
            <person name="Warren R.L."/>
            <person name="Vandervalk B.P."/>
            <person name="Kucuk E."/>
            <person name="Khan H."/>
            <person name="Gibb E.A."/>
            <person name="Pandoh P."/>
            <person name="Kirk H."/>
            <person name="Zhao Y."/>
            <person name="Jones M."/>
            <person name="Mungall A.J."/>
            <person name="Coope R."/>
            <person name="Pleasance S."/>
            <person name="Moore R.A."/>
            <person name="Holt R.A."/>
            <person name="Round J.M."/>
            <person name="Ohora S."/>
            <person name="Walle B.V."/>
            <person name="Veldhoen N."/>
            <person name="Helbing C.C."/>
            <person name="Birol I."/>
        </authorList>
    </citation>
    <scope>NUCLEOTIDE SEQUENCE [LARGE SCALE GENOMIC DNA]</scope>
</reference>
<evidence type="ECO:0000256" key="1">
    <source>
        <dbReference type="SAM" id="MobiDB-lite"/>
    </source>
</evidence>
<feature type="compositionally biased region" description="Basic and acidic residues" evidence="1">
    <location>
        <begin position="35"/>
        <end position="51"/>
    </location>
</feature>
<protein>
    <submittedName>
        <fullName evidence="2">Uncharacterized protein</fullName>
    </submittedName>
</protein>
<organism evidence="2 3">
    <name type="scientific">Aquarana catesbeiana</name>
    <name type="common">American bullfrog</name>
    <name type="synonym">Rana catesbeiana</name>
    <dbReference type="NCBI Taxonomy" id="8400"/>
    <lineage>
        <taxon>Eukaryota</taxon>
        <taxon>Metazoa</taxon>
        <taxon>Chordata</taxon>
        <taxon>Craniata</taxon>
        <taxon>Vertebrata</taxon>
        <taxon>Euteleostomi</taxon>
        <taxon>Amphibia</taxon>
        <taxon>Batrachia</taxon>
        <taxon>Anura</taxon>
        <taxon>Neobatrachia</taxon>
        <taxon>Ranoidea</taxon>
        <taxon>Ranidae</taxon>
        <taxon>Aquarana</taxon>
    </lineage>
</organism>
<keyword evidence="3" id="KW-1185">Reference proteome</keyword>